<name>A0AAD5MY09_PARTN</name>
<dbReference type="AlphaFoldDB" id="A0AAD5MY09"/>
<evidence type="ECO:0000313" key="3">
    <source>
        <dbReference type="Proteomes" id="UP001196413"/>
    </source>
</evidence>
<comment type="caution">
    <text evidence="2">The sequence shown here is derived from an EMBL/GenBank/DDBJ whole genome shotgun (WGS) entry which is preliminary data.</text>
</comment>
<dbReference type="Proteomes" id="UP001196413">
    <property type="component" value="Unassembled WGS sequence"/>
</dbReference>
<proteinExistence type="predicted"/>
<feature type="compositionally biased region" description="Basic and acidic residues" evidence="1">
    <location>
        <begin position="51"/>
        <end position="63"/>
    </location>
</feature>
<reference evidence="2" key="1">
    <citation type="submission" date="2021-06" db="EMBL/GenBank/DDBJ databases">
        <title>Parelaphostrongylus tenuis whole genome reference sequence.</title>
        <authorList>
            <person name="Garwood T.J."/>
            <person name="Larsen P.A."/>
            <person name="Fountain-Jones N.M."/>
            <person name="Garbe J.R."/>
            <person name="Macchietto M.G."/>
            <person name="Kania S.A."/>
            <person name="Gerhold R.W."/>
            <person name="Richards J.E."/>
            <person name="Wolf T.M."/>
        </authorList>
    </citation>
    <scope>NUCLEOTIDE SEQUENCE</scope>
    <source>
        <strain evidence="2">MNPRO001-30</strain>
        <tissue evidence="2">Meninges</tissue>
    </source>
</reference>
<evidence type="ECO:0000313" key="2">
    <source>
        <dbReference type="EMBL" id="KAJ1356131.1"/>
    </source>
</evidence>
<keyword evidence="3" id="KW-1185">Reference proteome</keyword>
<gene>
    <name evidence="2" type="ORF">KIN20_013784</name>
</gene>
<organism evidence="2 3">
    <name type="scientific">Parelaphostrongylus tenuis</name>
    <name type="common">Meningeal worm</name>
    <dbReference type="NCBI Taxonomy" id="148309"/>
    <lineage>
        <taxon>Eukaryota</taxon>
        <taxon>Metazoa</taxon>
        <taxon>Ecdysozoa</taxon>
        <taxon>Nematoda</taxon>
        <taxon>Chromadorea</taxon>
        <taxon>Rhabditida</taxon>
        <taxon>Rhabditina</taxon>
        <taxon>Rhabditomorpha</taxon>
        <taxon>Strongyloidea</taxon>
        <taxon>Metastrongylidae</taxon>
        <taxon>Parelaphostrongylus</taxon>
    </lineage>
</organism>
<protein>
    <submittedName>
        <fullName evidence="2">Uncharacterized protein</fullName>
    </submittedName>
</protein>
<evidence type="ECO:0000256" key="1">
    <source>
        <dbReference type="SAM" id="MobiDB-lite"/>
    </source>
</evidence>
<sequence length="63" mass="7259">MTASSTQREMQILEGWRLSSHACNAVQPLLVAVKNNDLNPQNLRNQAFLDEQMRKRDKVPNHD</sequence>
<accession>A0AAD5MY09</accession>
<feature type="region of interest" description="Disordered" evidence="1">
    <location>
        <begin position="43"/>
        <end position="63"/>
    </location>
</feature>
<dbReference type="EMBL" id="JAHQIW010002698">
    <property type="protein sequence ID" value="KAJ1356131.1"/>
    <property type="molecule type" value="Genomic_DNA"/>
</dbReference>